<protein>
    <recommendedName>
        <fullName evidence="12">Aluminum-activated malate transporter</fullName>
    </recommendedName>
</protein>
<dbReference type="STRING" id="3983.A0A2C9W2G3"/>
<reference evidence="11" key="1">
    <citation type="journal article" date="2016" name="Nat. Biotechnol.">
        <title>Sequencing wild and cultivated cassava and related species reveals extensive interspecific hybridization and genetic diversity.</title>
        <authorList>
            <person name="Bredeson J.V."/>
            <person name="Lyons J.B."/>
            <person name="Prochnik S.E."/>
            <person name="Wu G.A."/>
            <person name="Ha C.M."/>
            <person name="Edsinger-Gonzales E."/>
            <person name="Grimwood J."/>
            <person name="Schmutz J."/>
            <person name="Rabbi I.Y."/>
            <person name="Egesi C."/>
            <person name="Nauluvula P."/>
            <person name="Lebot V."/>
            <person name="Ndunguru J."/>
            <person name="Mkamilo G."/>
            <person name="Bart R.S."/>
            <person name="Setter T.L."/>
            <person name="Gleadow R.M."/>
            <person name="Kulakow P."/>
            <person name="Ferguson M.E."/>
            <person name="Rounsley S."/>
            <person name="Rokhsar D.S."/>
        </authorList>
    </citation>
    <scope>NUCLEOTIDE SEQUENCE [LARGE SCALE GENOMIC DNA]</scope>
    <source>
        <strain evidence="11">cv. AM560-2</strain>
    </source>
</reference>
<keyword evidence="7 9" id="KW-0472">Membrane</keyword>
<comment type="subcellular location">
    <subcellularLocation>
        <location evidence="1">Membrane</location>
        <topology evidence="1">Multi-pass membrane protein</topology>
    </subcellularLocation>
</comment>
<evidence type="ECO:0000256" key="4">
    <source>
        <dbReference type="ARBA" id="ARBA00022692"/>
    </source>
</evidence>
<evidence type="ECO:0000256" key="8">
    <source>
        <dbReference type="ARBA" id="ARBA00023303"/>
    </source>
</evidence>
<sequence length="477" mass="52969">MEAGSATASRWAWFKAFPGRLKNKVTDFCRSWKKLGKDDPRRVTHSLKVGLAIALVSIFYYYQPLYENFGVSAMWAVMTVVVVFEFSVGATLGKGLNRGMATLVAGALGVGAHHLAKLSGSTGEPILLGFFVFLQAAITTFMRFFPKIKARYDYGFLIFILTFSLVSVSSFREDEILELAHRRLSTIIIGASACVIISTVVFPVWAGEDLHNLIALNLEKLGNFLQGFGDEYFKESKEDETSSNKDHKPFLQDYKIVLNSKNTEETLANFARWEPGHGKFQFRHPWKQYLKVGTLTRQCAYRIDALYGYLNADVKASLEVRSKIQETCTKISTESGKALQELSIAVKEMRQPSSADTHIENAKAAAKNLNSLLKSGPWEDINLLQVIPVVTVASLLIDLVNCTEKLADSIFELASKAHFNKPDHTVSPEKLSATVKSSPNVDCRHVVINIDQTPTPEILEEENSSAANTCIVKSVRA</sequence>
<feature type="transmembrane region" description="Helical" evidence="9">
    <location>
        <begin position="69"/>
        <end position="88"/>
    </location>
</feature>
<keyword evidence="8" id="KW-0407">Ion channel</keyword>
<evidence type="ECO:0000256" key="5">
    <source>
        <dbReference type="ARBA" id="ARBA00022989"/>
    </source>
</evidence>
<evidence type="ECO:0008006" key="12">
    <source>
        <dbReference type="Google" id="ProtNLM"/>
    </source>
</evidence>
<comment type="caution">
    <text evidence="10">The sequence shown here is derived from an EMBL/GenBank/DDBJ whole genome shotgun (WGS) entry which is preliminary data.</text>
</comment>
<evidence type="ECO:0000256" key="1">
    <source>
        <dbReference type="ARBA" id="ARBA00004141"/>
    </source>
</evidence>
<dbReference type="EMBL" id="CM004390">
    <property type="protein sequence ID" value="OAY52127.1"/>
    <property type="molecule type" value="Genomic_DNA"/>
</dbReference>
<name>A0A2C9W2G3_MANES</name>
<accession>A0A2C9W2G3</accession>
<feature type="transmembrane region" description="Helical" evidence="9">
    <location>
        <begin position="152"/>
        <end position="172"/>
    </location>
</feature>
<dbReference type="Proteomes" id="UP000091857">
    <property type="component" value="Chromosome 4"/>
</dbReference>
<evidence type="ECO:0000313" key="10">
    <source>
        <dbReference type="EMBL" id="OAY52127.1"/>
    </source>
</evidence>
<dbReference type="OrthoDB" id="68611at2759"/>
<feature type="transmembrane region" description="Helical" evidence="9">
    <location>
        <begin position="126"/>
        <end position="145"/>
    </location>
</feature>
<evidence type="ECO:0000256" key="2">
    <source>
        <dbReference type="ARBA" id="ARBA00007079"/>
    </source>
</evidence>
<proteinExistence type="inferred from homology"/>
<dbReference type="OMA" id="CACRIDA"/>
<keyword evidence="11" id="KW-1185">Reference proteome</keyword>
<dbReference type="Gramene" id="Manes.04G060000.1.v8.1">
    <property type="protein sequence ID" value="Manes.04G060000.1.v8.1.CDS"/>
    <property type="gene ID" value="Manes.04G060000.v8.1"/>
</dbReference>
<evidence type="ECO:0000256" key="7">
    <source>
        <dbReference type="ARBA" id="ARBA00023136"/>
    </source>
</evidence>
<keyword evidence="3" id="KW-0813">Transport</keyword>
<feature type="transmembrane region" description="Helical" evidence="9">
    <location>
        <begin position="43"/>
        <end position="63"/>
    </location>
</feature>
<keyword evidence="4 9" id="KW-0812">Transmembrane</keyword>
<keyword evidence="6" id="KW-0406">Ion transport</keyword>
<dbReference type="InterPro" id="IPR020966">
    <property type="entry name" value="ALMT"/>
</dbReference>
<dbReference type="GO" id="GO:0034220">
    <property type="term" value="P:monoatomic ion transmembrane transport"/>
    <property type="evidence" value="ECO:0007669"/>
    <property type="project" value="UniProtKB-KW"/>
</dbReference>
<dbReference type="GO" id="GO:0015743">
    <property type="term" value="P:malate transport"/>
    <property type="evidence" value="ECO:0007669"/>
    <property type="project" value="InterPro"/>
</dbReference>
<dbReference type="AlphaFoldDB" id="A0A2C9W2G3"/>
<dbReference type="PANTHER" id="PTHR31086">
    <property type="entry name" value="ALUMINUM-ACTIVATED MALATE TRANSPORTER 10"/>
    <property type="match status" value="1"/>
</dbReference>
<gene>
    <name evidence="10" type="ORF">MANES_04G060000v8</name>
</gene>
<dbReference type="Pfam" id="PF11744">
    <property type="entry name" value="ALMT"/>
    <property type="match status" value="1"/>
</dbReference>
<evidence type="ECO:0000256" key="6">
    <source>
        <dbReference type="ARBA" id="ARBA00023065"/>
    </source>
</evidence>
<organism evidence="10 11">
    <name type="scientific">Manihot esculenta</name>
    <name type="common">Cassava</name>
    <name type="synonym">Jatropha manihot</name>
    <dbReference type="NCBI Taxonomy" id="3983"/>
    <lineage>
        <taxon>Eukaryota</taxon>
        <taxon>Viridiplantae</taxon>
        <taxon>Streptophyta</taxon>
        <taxon>Embryophyta</taxon>
        <taxon>Tracheophyta</taxon>
        <taxon>Spermatophyta</taxon>
        <taxon>Magnoliopsida</taxon>
        <taxon>eudicotyledons</taxon>
        <taxon>Gunneridae</taxon>
        <taxon>Pentapetalae</taxon>
        <taxon>rosids</taxon>
        <taxon>fabids</taxon>
        <taxon>Malpighiales</taxon>
        <taxon>Euphorbiaceae</taxon>
        <taxon>Crotonoideae</taxon>
        <taxon>Manihoteae</taxon>
        <taxon>Manihot</taxon>
    </lineage>
</organism>
<feature type="transmembrane region" description="Helical" evidence="9">
    <location>
        <begin position="184"/>
        <end position="206"/>
    </location>
</feature>
<evidence type="ECO:0000256" key="3">
    <source>
        <dbReference type="ARBA" id="ARBA00022448"/>
    </source>
</evidence>
<evidence type="ECO:0000313" key="11">
    <source>
        <dbReference type="Proteomes" id="UP000091857"/>
    </source>
</evidence>
<keyword evidence="5 9" id="KW-1133">Transmembrane helix</keyword>
<dbReference type="GO" id="GO:0009705">
    <property type="term" value="C:plant-type vacuole membrane"/>
    <property type="evidence" value="ECO:0000318"/>
    <property type="project" value="GO_Central"/>
</dbReference>
<comment type="similarity">
    <text evidence="2">Belongs to the aromatic acid exporter (TC 2.A.85) family.</text>
</comment>
<evidence type="ECO:0000256" key="9">
    <source>
        <dbReference type="SAM" id="Phobius"/>
    </source>
</evidence>